<protein>
    <recommendedName>
        <fullName evidence="3">Histidine phosphatase family protein</fullName>
    </recommendedName>
</protein>
<dbReference type="EMBL" id="CP050313">
    <property type="protein sequence ID" value="QIR15422.1"/>
    <property type="molecule type" value="Genomic_DNA"/>
</dbReference>
<proteinExistence type="predicted"/>
<gene>
    <name evidence="1" type="ORF">HBH39_13705</name>
</gene>
<dbReference type="SUPFAM" id="SSF53254">
    <property type="entry name" value="Phosphoglycerate mutase-like"/>
    <property type="match status" value="1"/>
</dbReference>
<dbReference type="InterPro" id="IPR013078">
    <property type="entry name" value="His_Pase_superF_clade-1"/>
</dbReference>
<evidence type="ECO:0000313" key="2">
    <source>
        <dbReference type="Proteomes" id="UP000502608"/>
    </source>
</evidence>
<dbReference type="RefSeq" id="WP_167679180.1">
    <property type="nucleotide sequence ID" value="NZ_CP050313.1"/>
</dbReference>
<accession>A0A6G9QLR9</accession>
<dbReference type="GO" id="GO:0005737">
    <property type="term" value="C:cytoplasm"/>
    <property type="evidence" value="ECO:0007669"/>
    <property type="project" value="TreeGrafter"/>
</dbReference>
<dbReference type="Proteomes" id="UP000502608">
    <property type="component" value="Chromosome"/>
</dbReference>
<evidence type="ECO:0008006" key="3">
    <source>
        <dbReference type="Google" id="ProtNLM"/>
    </source>
</evidence>
<evidence type="ECO:0000313" key="1">
    <source>
        <dbReference type="EMBL" id="QIR15422.1"/>
    </source>
</evidence>
<dbReference type="InterPro" id="IPR029033">
    <property type="entry name" value="His_PPase_superfam"/>
</dbReference>
<dbReference type="PANTHER" id="PTHR48100:SF1">
    <property type="entry name" value="HISTIDINE PHOSPHATASE FAMILY PROTEIN-RELATED"/>
    <property type="match status" value="1"/>
</dbReference>
<dbReference type="PANTHER" id="PTHR48100">
    <property type="entry name" value="BROAD-SPECIFICITY PHOSPHATASE YOR283W-RELATED"/>
    <property type="match status" value="1"/>
</dbReference>
<dbReference type="KEGG" id="saes:HBH39_13705"/>
<dbReference type="GO" id="GO:0016791">
    <property type="term" value="F:phosphatase activity"/>
    <property type="evidence" value="ECO:0007669"/>
    <property type="project" value="TreeGrafter"/>
</dbReference>
<dbReference type="Gene3D" id="3.40.50.1240">
    <property type="entry name" value="Phosphoglycerate mutase-like"/>
    <property type="match status" value="1"/>
</dbReference>
<reference evidence="1 2" key="1">
    <citation type="submission" date="2020-03" db="EMBL/GenBank/DDBJ databases">
        <title>Complete genome sequence of Shewanella sp.</title>
        <authorList>
            <person name="Kim Y.-S."/>
            <person name="Kim S.-J."/>
            <person name="Jung H.-K."/>
            <person name="Kim K.-H."/>
        </authorList>
    </citation>
    <scope>NUCLEOTIDE SEQUENCE [LARGE SCALE GENOMIC DNA]</scope>
    <source>
        <strain evidence="1 2">PN3F2</strain>
    </source>
</reference>
<sequence length="225" mass="25226">MKHLQMVFLRHGHCEGGDIVRGRTDVALSFEGEAQMNQAFNSLPKLPDCVFTSPLQRCQLWSDDIAKQHALPISTLADLQEIDFGDWDGELWQHLYQQYGGQVSAYYANPWDADNTPNNAEPLALFTQRVEQVLLFILQQLSLTKRCEDQSHASSLVVTHGGVIRTVIGLILDMRKSATLYSQLAIPYGALVSVDAYIDDKPLVSLDDISFRLNWPTLSAKIGQH</sequence>
<name>A0A6G9QLR9_9GAMM</name>
<keyword evidence="2" id="KW-1185">Reference proteome</keyword>
<dbReference type="CDD" id="cd07067">
    <property type="entry name" value="HP_PGM_like"/>
    <property type="match status" value="1"/>
</dbReference>
<organism evidence="1 2">
    <name type="scientific">Shewanella aestuarii</name>
    <dbReference type="NCBI Taxonomy" id="1028752"/>
    <lineage>
        <taxon>Bacteria</taxon>
        <taxon>Pseudomonadati</taxon>
        <taxon>Pseudomonadota</taxon>
        <taxon>Gammaproteobacteria</taxon>
        <taxon>Alteromonadales</taxon>
        <taxon>Shewanellaceae</taxon>
        <taxon>Shewanella</taxon>
    </lineage>
</organism>
<dbReference type="InterPro" id="IPR050275">
    <property type="entry name" value="PGM_Phosphatase"/>
</dbReference>
<dbReference type="SMART" id="SM00855">
    <property type="entry name" value="PGAM"/>
    <property type="match status" value="1"/>
</dbReference>
<dbReference type="AlphaFoldDB" id="A0A6G9QLR9"/>
<dbReference type="Pfam" id="PF00300">
    <property type="entry name" value="His_Phos_1"/>
    <property type="match status" value="1"/>
</dbReference>